<keyword evidence="2" id="KW-0560">Oxidoreductase</keyword>
<dbReference type="GO" id="GO:0017000">
    <property type="term" value="P:antibiotic biosynthetic process"/>
    <property type="evidence" value="ECO:0007669"/>
    <property type="project" value="UniProtKB-KW"/>
</dbReference>
<dbReference type="Pfam" id="PF02668">
    <property type="entry name" value="TauD"/>
    <property type="match status" value="1"/>
</dbReference>
<comment type="cofactor">
    <cofactor evidence="1">
        <name>Fe(2+)</name>
        <dbReference type="ChEBI" id="CHEBI:29033"/>
    </cofactor>
</comment>
<dbReference type="GO" id="GO:0016706">
    <property type="term" value="F:2-oxoglutarate-dependent dioxygenase activity"/>
    <property type="evidence" value="ECO:0007669"/>
    <property type="project" value="UniProtKB-ARBA"/>
</dbReference>
<evidence type="ECO:0000313" key="5">
    <source>
        <dbReference type="EMBL" id="VHO03410.1"/>
    </source>
</evidence>
<organism evidence="5">
    <name type="scientific">Rheinheimera sp. BAL341</name>
    <dbReference type="NCBI Taxonomy" id="1708203"/>
    <lineage>
        <taxon>Bacteria</taxon>
        <taxon>Pseudomonadati</taxon>
        <taxon>Pseudomonadota</taxon>
        <taxon>Gammaproteobacteria</taxon>
        <taxon>Chromatiales</taxon>
        <taxon>Chromatiaceae</taxon>
        <taxon>Rheinheimera</taxon>
    </lineage>
</organism>
<evidence type="ECO:0000256" key="3">
    <source>
        <dbReference type="ARBA" id="ARBA00023194"/>
    </source>
</evidence>
<name>A0A486XMP0_9GAMM</name>
<accession>A0A486XMP0</accession>
<dbReference type="PANTHER" id="PTHR10696">
    <property type="entry name" value="GAMMA-BUTYROBETAINE HYDROXYLASE-RELATED"/>
    <property type="match status" value="1"/>
</dbReference>
<evidence type="ECO:0000256" key="1">
    <source>
        <dbReference type="ARBA" id="ARBA00001954"/>
    </source>
</evidence>
<keyword evidence="3" id="KW-0045">Antibiotic biosynthesis</keyword>
<dbReference type="InterPro" id="IPR003819">
    <property type="entry name" value="TauD/TfdA-like"/>
</dbReference>
<sequence>MKFSKRPRKSFNIATESFVQTKPMAESGSSPLLVESKFESLKIDRWAHEQKDYLRSLLAEHGAILFRGFAVSDVSDFEAFIVEAFSESLSYQERSSPRQQVKGNVYTSTEQPCEDEIFLHNEQSYNLTFPLKILFYCHQQPDSGGETPIADCRRVYSRLSDEVIQAFLQKKYCYSRNLGSGFGLHWREVFQTDDKAAVEEYCQKNDILFEWQKGDILRTKQIREAVARHPETGELCWFNHATFFHFSTLAVQYQKQLNSIFSGQNLPNNTCFGNGDSIPSEYLKELRSAYESEKFSFRWQKGDILLLDNILFSHGRNAFSGSRKVYTGFAQLVNWSQVRT</sequence>
<dbReference type="Gene3D" id="3.60.130.10">
    <property type="entry name" value="Clavaminate synthase-like"/>
    <property type="match status" value="1"/>
</dbReference>
<gene>
    <name evidence="5" type="ORF">BAL341_1412</name>
</gene>
<evidence type="ECO:0000259" key="4">
    <source>
        <dbReference type="Pfam" id="PF02668"/>
    </source>
</evidence>
<dbReference type="SUPFAM" id="SSF51197">
    <property type="entry name" value="Clavaminate synthase-like"/>
    <property type="match status" value="1"/>
</dbReference>
<proteinExistence type="predicted"/>
<dbReference type="InterPro" id="IPR042098">
    <property type="entry name" value="TauD-like_sf"/>
</dbReference>
<dbReference type="AlphaFoldDB" id="A0A486XMP0"/>
<protein>
    <submittedName>
        <fullName evidence="5">SyrP-like protein</fullName>
    </submittedName>
</protein>
<dbReference type="InterPro" id="IPR050411">
    <property type="entry name" value="AlphaKG_dependent_hydroxylases"/>
</dbReference>
<dbReference type="EMBL" id="CAAJGR010000082">
    <property type="protein sequence ID" value="VHO03410.1"/>
    <property type="molecule type" value="Genomic_DNA"/>
</dbReference>
<evidence type="ECO:0000256" key="2">
    <source>
        <dbReference type="ARBA" id="ARBA00023002"/>
    </source>
</evidence>
<dbReference type="PANTHER" id="PTHR10696:SF56">
    <property type="entry name" value="TAUD_TFDA-LIKE DOMAIN-CONTAINING PROTEIN"/>
    <property type="match status" value="1"/>
</dbReference>
<reference evidence="5" key="1">
    <citation type="submission" date="2019-04" db="EMBL/GenBank/DDBJ databases">
        <authorList>
            <person name="Brambilla D."/>
        </authorList>
    </citation>
    <scope>NUCLEOTIDE SEQUENCE</scope>
    <source>
        <strain evidence="5">BAL1</strain>
    </source>
</reference>
<feature type="domain" description="TauD/TfdA-like" evidence="4">
    <location>
        <begin position="40"/>
        <end position="324"/>
    </location>
</feature>